<dbReference type="AlphaFoldDB" id="A0A540W092"/>
<evidence type="ECO:0000313" key="2">
    <source>
        <dbReference type="EMBL" id="TQF02420.1"/>
    </source>
</evidence>
<dbReference type="InterPro" id="IPR036736">
    <property type="entry name" value="ACP-like_sf"/>
</dbReference>
<protein>
    <submittedName>
        <fullName evidence="2">Acyl carrier protein</fullName>
    </submittedName>
</protein>
<dbReference type="RefSeq" id="WP_141633114.1">
    <property type="nucleotide sequence ID" value="NZ_VIGB01000003.1"/>
</dbReference>
<feature type="domain" description="Carrier" evidence="1">
    <location>
        <begin position="3"/>
        <end position="79"/>
    </location>
</feature>
<dbReference type="Proteomes" id="UP000319103">
    <property type="component" value="Unassembled WGS sequence"/>
</dbReference>
<organism evidence="2 3">
    <name type="scientific">Kitasatospora acidiphila</name>
    <dbReference type="NCBI Taxonomy" id="2567942"/>
    <lineage>
        <taxon>Bacteria</taxon>
        <taxon>Bacillati</taxon>
        <taxon>Actinomycetota</taxon>
        <taxon>Actinomycetes</taxon>
        <taxon>Kitasatosporales</taxon>
        <taxon>Streptomycetaceae</taxon>
        <taxon>Kitasatospora</taxon>
    </lineage>
</organism>
<keyword evidence="3" id="KW-1185">Reference proteome</keyword>
<dbReference type="InterPro" id="IPR009081">
    <property type="entry name" value="PP-bd_ACP"/>
</dbReference>
<dbReference type="OrthoDB" id="4259971at2"/>
<dbReference type="Gene3D" id="1.10.1200.10">
    <property type="entry name" value="ACP-like"/>
    <property type="match status" value="1"/>
</dbReference>
<dbReference type="PROSITE" id="PS50075">
    <property type="entry name" value="CARRIER"/>
    <property type="match status" value="1"/>
</dbReference>
<gene>
    <name evidence="2" type="ORF">E6W39_09240</name>
</gene>
<comment type="caution">
    <text evidence="2">The sequence shown here is derived from an EMBL/GenBank/DDBJ whole genome shotgun (WGS) entry which is preliminary data.</text>
</comment>
<evidence type="ECO:0000259" key="1">
    <source>
        <dbReference type="PROSITE" id="PS50075"/>
    </source>
</evidence>
<dbReference type="SUPFAM" id="SSF47336">
    <property type="entry name" value="ACP-like"/>
    <property type="match status" value="1"/>
</dbReference>
<sequence>MSASVDEKICAVLRQVAELSGDAEITGEQELNADLAIDSLKLIDVVVQLEAELDIELGDEFSRDLITVADLQRHVGELVRG</sequence>
<reference evidence="2 3" key="1">
    <citation type="submission" date="2019-06" db="EMBL/GenBank/DDBJ databases">
        <title>Description of Kitasatospora acidophila sp. nov. isolated from pine grove soil, and reclassification of Streptomyces novaecaesareae to Kitasatospora novaeceasareae comb. nov.</title>
        <authorList>
            <person name="Kim M.J."/>
        </authorList>
    </citation>
    <scope>NUCLEOTIDE SEQUENCE [LARGE SCALE GENOMIC DNA]</scope>
    <source>
        <strain evidence="2 3">MMS16-CNU292</strain>
    </source>
</reference>
<dbReference type="EMBL" id="VIGB01000003">
    <property type="protein sequence ID" value="TQF02420.1"/>
    <property type="molecule type" value="Genomic_DNA"/>
</dbReference>
<dbReference type="Pfam" id="PF00550">
    <property type="entry name" value="PP-binding"/>
    <property type="match status" value="1"/>
</dbReference>
<evidence type="ECO:0000313" key="3">
    <source>
        <dbReference type="Proteomes" id="UP000319103"/>
    </source>
</evidence>
<accession>A0A540W092</accession>
<name>A0A540W092_9ACTN</name>
<proteinExistence type="predicted"/>